<dbReference type="Proteomes" id="UP000697995">
    <property type="component" value="Unassembled WGS sequence"/>
</dbReference>
<name>A0ABS1D4L6_9PROT</name>
<evidence type="ECO:0000313" key="1">
    <source>
        <dbReference type="EMBL" id="MBK1661550.1"/>
    </source>
</evidence>
<reference evidence="1 2" key="1">
    <citation type="journal article" date="2020" name="Microorganisms">
        <title>Osmotic Adaptation and Compatible Solute Biosynthesis of Phototrophic Bacteria as Revealed from Genome Analyses.</title>
        <authorList>
            <person name="Imhoff J.F."/>
            <person name="Rahn T."/>
            <person name="Kunzel S."/>
            <person name="Keller A."/>
            <person name="Neulinger S.C."/>
        </authorList>
    </citation>
    <scope>NUCLEOTIDE SEQUENCE [LARGE SCALE GENOMIC DNA]</scope>
    <source>
        <strain evidence="1 2">DSM 15382</strain>
    </source>
</reference>
<comment type="caution">
    <text evidence="1">The sequence shown here is derived from an EMBL/GenBank/DDBJ whole genome shotgun (WGS) entry which is preliminary data.</text>
</comment>
<proteinExistence type="predicted"/>
<protein>
    <submittedName>
        <fullName evidence="1">Uncharacterized protein</fullName>
    </submittedName>
</protein>
<gene>
    <name evidence="1" type="ORF">CKO45_25405</name>
</gene>
<dbReference type="EMBL" id="NRSG01000323">
    <property type="protein sequence ID" value="MBK1661550.1"/>
    <property type="molecule type" value="Genomic_DNA"/>
</dbReference>
<keyword evidence="2" id="KW-1185">Reference proteome</keyword>
<sequence length="94" mass="8963">MSGTGNTEEAAVVEADALRQLRATVRGVPQTAPAASGLMMGGAVRGVVTRDAVEGGVAVAAPELDSLPAGTAAATAPRPVGAAGIEAAAIDALA</sequence>
<organism evidence="1 2">
    <name type="scientific">Paracraurococcus ruber</name>
    <dbReference type="NCBI Taxonomy" id="77675"/>
    <lineage>
        <taxon>Bacteria</taxon>
        <taxon>Pseudomonadati</taxon>
        <taxon>Pseudomonadota</taxon>
        <taxon>Alphaproteobacteria</taxon>
        <taxon>Acetobacterales</taxon>
        <taxon>Roseomonadaceae</taxon>
        <taxon>Paracraurococcus</taxon>
    </lineage>
</organism>
<accession>A0ABS1D4L6</accession>
<feature type="non-terminal residue" evidence="1">
    <location>
        <position position="94"/>
    </location>
</feature>
<dbReference type="RefSeq" id="WP_200306340.1">
    <property type="nucleotide sequence ID" value="NZ_NRSG01000323.1"/>
</dbReference>
<evidence type="ECO:0000313" key="2">
    <source>
        <dbReference type="Proteomes" id="UP000697995"/>
    </source>
</evidence>